<dbReference type="InterPro" id="IPR036111">
    <property type="entry name" value="Mal/L-sulfo/L-lacto_DH-like_sf"/>
</dbReference>
<dbReference type="InterPro" id="IPR043143">
    <property type="entry name" value="Mal/L-sulf/L-lact_DH-like_NADP"/>
</dbReference>
<organism evidence="3 4">
    <name type="scientific">Thalassobacillus devorans</name>
    <dbReference type="NCBI Taxonomy" id="279813"/>
    <lineage>
        <taxon>Bacteria</taxon>
        <taxon>Bacillati</taxon>
        <taxon>Bacillota</taxon>
        <taxon>Bacilli</taxon>
        <taxon>Bacillales</taxon>
        <taxon>Bacillaceae</taxon>
        <taxon>Thalassobacillus</taxon>
    </lineage>
</organism>
<dbReference type="PANTHER" id="PTHR11091:SF0">
    <property type="entry name" value="MALATE DEHYDROGENASE"/>
    <property type="match status" value="1"/>
</dbReference>
<evidence type="ECO:0000256" key="1">
    <source>
        <dbReference type="ARBA" id="ARBA00006056"/>
    </source>
</evidence>
<evidence type="ECO:0000313" key="3">
    <source>
        <dbReference type="EMBL" id="GGC83711.1"/>
    </source>
</evidence>
<evidence type="ECO:0000256" key="2">
    <source>
        <dbReference type="ARBA" id="ARBA00023002"/>
    </source>
</evidence>
<dbReference type="InterPro" id="IPR003767">
    <property type="entry name" value="Malate/L-lactate_DH-like"/>
</dbReference>
<dbReference type="RefSeq" id="WP_062441681.1">
    <property type="nucleotide sequence ID" value="NZ_BMCJ01000002.1"/>
</dbReference>
<evidence type="ECO:0000313" key="4">
    <source>
        <dbReference type="Proteomes" id="UP000619534"/>
    </source>
</evidence>
<dbReference type="InterPro" id="IPR043144">
    <property type="entry name" value="Mal/L-sulf/L-lact_DH-like_ah"/>
</dbReference>
<gene>
    <name evidence="3" type="ORF">GCM10007216_12920</name>
</gene>
<proteinExistence type="inferred from homology"/>
<dbReference type="SUPFAM" id="SSF89733">
    <property type="entry name" value="L-sulfolactate dehydrogenase-like"/>
    <property type="match status" value="1"/>
</dbReference>
<keyword evidence="4" id="KW-1185">Reference proteome</keyword>
<dbReference type="EMBL" id="BMCJ01000002">
    <property type="protein sequence ID" value="GGC83711.1"/>
    <property type="molecule type" value="Genomic_DNA"/>
</dbReference>
<reference evidence="4" key="1">
    <citation type="journal article" date="2019" name="Int. J. Syst. Evol. Microbiol.">
        <title>The Global Catalogue of Microorganisms (GCM) 10K type strain sequencing project: providing services to taxonomists for standard genome sequencing and annotation.</title>
        <authorList>
            <consortium name="The Broad Institute Genomics Platform"/>
            <consortium name="The Broad Institute Genome Sequencing Center for Infectious Disease"/>
            <person name="Wu L."/>
            <person name="Ma J."/>
        </authorList>
    </citation>
    <scope>NUCLEOTIDE SEQUENCE [LARGE SCALE GENOMIC DNA]</scope>
    <source>
        <strain evidence="4">CCM 7282</strain>
    </source>
</reference>
<comment type="caution">
    <text evidence="3">The sequence shown here is derived from an EMBL/GenBank/DDBJ whole genome shotgun (WGS) entry which is preliminary data.</text>
</comment>
<accession>A0ABQ1NRI7</accession>
<protein>
    <submittedName>
        <fullName evidence="3">Lactate dehydrogenase</fullName>
    </submittedName>
</protein>
<sequence length="355" mass="38406">MSNFQVDVLKSFAIQVLTSLGVTHEDAAVVADALLRANLEGVDSHGLSRLVVYSKRLKDSRINPTPDIRFDKQGESVLTVDGDNGLGHVVSSKAVEKGIEMAKESGMAGISIKNSNHFGTASYYCQKSCDHRIAAIAYTNSPPGIAPWGGRKAFFGTNPIAFGFPNENNPPVIIDLSTSVVARGKIILADKQGEQIPDGWALDENGEMTNNPGDALNGSVMPLGGAKGYALALAVEILAGVLSGAAFGPNVNSIYQESSKEPANVGHFFILMDIEKFMPYETFQFSLDQLIQQLKETPKASGYEEIRYPGERRTKEYHNNLEKGIHLSESVQGELISLGNMVNIPFPQPMSSYIK</sequence>
<name>A0ABQ1NRI7_9BACI</name>
<dbReference type="PANTHER" id="PTHR11091">
    <property type="entry name" value="OXIDOREDUCTASE-RELATED"/>
    <property type="match status" value="1"/>
</dbReference>
<keyword evidence="2" id="KW-0560">Oxidoreductase</keyword>
<dbReference type="Gene3D" id="3.30.1370.60">
    <property type="entry name" value="Hypothetical oxidoreductase yiak, domain 2"/>
    <property type="match status" value="1"/>
</dbReference>
<comment type="similarity">
    <text evidence="1">Belongs to the LDH2/MDH2 oxidoreductase family.</text>
</comment>
<dbReference type="Proteomes" id="UP000619534">
    <property type="component" value="Unassembled WGS sequence"/>
</dbReference>
<dbReference type="Pfam" id="PF02615">
    <property type="entry name" value="Ldh_2"/>
    <property type="match status" value="1"/>
</dbReference>
<dbReference type="Gene3D" id="1.10.1530.10">
    <property type="match status" value="1"/>
</dbReference>